<evidence type="ECO:0000313" key="3">
    <source>
        <dbReference type="Proteomes" id="UP000717328"/>
    </source>
</evidence>
<protein>
    <submittedName>
        <fullName evidence="2">Uncharacterized protein</fullName>
    </submittedName>
</protein>
<evidence type="ECO:0000313" key="2">
    <source>
        <dbReference type="EMBL" id="KAG5650800.1"/>
    </source>
</evidence>
<evidence type="ECO:0000256" key="1">
    <source>
        <dbReference type="SAM" id="MobiDB-lite"/>
    </source>
</evidence>
<dbReference type="InterPro" id="IPR016024">
    <property type="entry name" value="ARM-type_fold"/>
</dbReference>
<dbReference type="Gene3D" id="1.25.10.10">
    <property type="entry name" value="Leucine-rich Repeat Variant"/>
    <property type="match status" value="2"/>
</dbReference>
<proteinExistence type="predicted"/>
<reference evidence="2" key="2">
    <citation type="submission" date="2021-10" db="EMBL/GenBank/DDBJ databases">
        <title>Phylogenomics reveals ancestral predisposition of the termite-cultivated fungus Termitomyces towards a domesticated lifestyle.</title>
        <authorList>
            <person name="Auxier B."/>
            <person name="Grum-Grzhimaylo A."/>
            <person name="Cardenas M.E."/>
            <person name="Lodge J.D."/>
            <person name="Laessoe T."/>
            <person name="Pedersen O."/>
            <person name="Smith M.E."/>
            <person name="Kuyper T.W."/>
            <person name="Franco-Molano E.A."/>
            <person name="Baroni T.J."/>
            <person name="Aanen D.K."/>
        </authorList>
    </citation>
    <scope>NUCLEOTIDE SEQUENCE</scope>
    <source>
        <strain evidence="2">D49</strain>
    </source>
</reference>
<accession>A0A9P7GP05</accession>
<dbReference type="SUPFAM" id="SSF48371">
    <property type="entry name" value="ARM repeat"/>
    <property type="match status" value="1"/>
</dbReference>
<feature type="region of interest" description="Disordered" evidence="1">
    <location>
        <begin position="716"/>
        <end position="737"/>
    </location>
</feature>
<dbReference type="Proteomes" id="UP000717328">
    <property type="component" value="Unassembled WGS sequence"/>
</dbReference>
<keyword evidence="3" id="KW-1185">Reference proteome</keyword>
<reference evidence="2" key="1">
    <citation type="submission" date="2021-02" db="EMBL/GenBank/DDBJ databases">
        <authorList>
            <person name="Nieuwenhuis M."/>
            <person name="Van De Peppel L.J.J."/>
        </authorList>
    </citation>
    <scope>NUCLEOTIDE SEQUENCE</scope>
    <source>
        <strain evidence="2">D49</strain>
    </source>
</reference>
<organism evidence="2 3">
    <name type="scientific">Sphagnurus paluster</name>
    <dbReference type="NCBI Taxonomy" id="117069"/>
    <lineage>
        <taxon>Eukaryota</taxon>
        <taxon>Fungi</taxon>
        <taxon>Dikarya</taxon>
        <taxon>Basidiomycota</taxon>
        <taxon>Agaricomycotina</taxon>
        <taxon>Agaricomycetes</taxon>
        <taxon>Agaricomycetidae</taxon>
        <taxon>Agaricales</taxon>
        <taxon>Tricholomatineae</taxon>
        <taxon>Lyophyllaceae</taxon>
        <taxon>Sphagnurus</taxon>
    </lineage>
</organism>
<dbReference type="EMBL" id="JABCKI010000361">
    <property type="protein sequence ID" value="KAG5650800.1"/>
    <property type="molecule type" value="Genomic_DNA"/>
</dbReference>
<comment type="caution">
    <text evidence="2">The sequence shown here is derived from an EMBL/GenBank/DDBJ whole genome shotgun (WGS) entry which is preliminary data.</text>
</comment>
<dbReference type="AlphaFoldDB" id="A0A9P7GP05"/>
<sequence length="737" mass="79381">MSRPLFCVHELLAFELGSPPGPTFAHRVNFTPLLNDLEFGDAEQQNAALAKFLSLLCEEEAFTSTHVPPHAPALFRILHVLAREPLMEEQSALKTSLLQFICSLFTLDHESSRAHLDTLLAFFVQGDSVDRYYILDALEQLAAATDDPASRAAMTASVKSHLYNGADGDAARFAGVEALENALLCGREHCTKLFFDAGAYACVLSALTTPAPDEKLRIAALSCLAHVYAHVQSGGTAPADDDDPALTLTTTTAAITRAAMRCLRDVSADVVLAATGFLHATAEEAEVRAEFADDPAALCALVVALAGKPEGTVGTGPDWLLAKLGEGGGAGDVLLRGAFEALWTAGDADVDVGVKLQVLRALKDTFLDIRVAAFRAGASELILQTLKSDVQRRTSLLVDLDKLMEEEQVIGYFLLQAGSIPVLVDIADDASPTDRPLVLSVLARLLDSYSTGPDDRISQRDTVAAALMDAPTLARIISHLYSQHAATAGASAHLLAEILLEEAGTECWSYDSSSGGKAPPTPFKDTLVTPDLATHTLNLIHAQIAPAPALHLLCQLCWGYARGFSIVQKALAPFIPGADVFFFAALDGEYSGRHAARQRCCIAEAALLAGALPRAFDLLVVEETSDMARRQAAVEGLRVVLCADSADLGLARRNEVLPRLLASLVADRTRASLERVVWMLRLLESEEDQSWLLKWTDLGNENTTEHLLELMHQFPYKTDDDPEDDAKVRQTQKACEE</sequence>
<name>A0A9P7GP05_9AGAR</name>
<dbReference type="OrthoDB" id="2960366at2759"/>
<dbReference type="InterPro" id="IPR011989">
    <property type="entry name" value="ARM-like"/>
</dbReference>
<gene>
    <name evidence="2" type="ORF">H0H81_011011</name>
</gene>